<evidence type="ECO:0008006" key="3">
    <source>
        <dbReference type="Google" id="ProtNLM"/>
    </source>
</evidence>
<dbReference type="KEGG" id="vg:40069601"/>
<proteinExistence type="predicted"/>
<dbReference type="GeneID" id="40069601"/>
<dbReference type="Pfam" id="PF24228">
    <property type="entry name" value="CrAss_Ring_1"/>
    <property type="match status" value="1"/>
</dbReference>
<dbReference type="InterPro" id="IPR057118">
    <property type="entry name" value="R1-like"/>
</dbReference>
<organism evidence="1 2">
    <name type="scientific">Flavobacterium phage FpV4</name>
    <dbReference type="NCBI Taxonomy" id="1740108"/>
    <lineage>
        <taxon>Viruses</taxon>
        <taxon>Duplodnaviria</taxon>
        <taxon>Heunggongvirae</taxon>
        <taxon>Uroviricota</taxon>
        <taxon>Caudoviricetes</taxon>
        <taxon>Fipvunavirus</taxon>
        <taxon>Fipvunavirus Fpv4</taxon>
    </lineage>
</organism>
<name>A0A141HR30_9CAUD</name>
<dbReference type="Proteomes" id="UP000221857">
    <property type="component" value="Segment"/>
</dbReference>
<reference evidence="1 2" key="1">
    <citation type="journal article" date="2016" name="PLoS ONE">
        <title>Comparative Genome Analysis Provides Insights into the Pathogenicity of Flavobacterium psychrophilum.</title>
        <authorList>
            <person name="Castillo D."/>
            <person name="Christiansen R.H."/>
            <person name="Dalsgaard I."/>
            <person name="Madsen L."/>
            <person name="Espejo R."/>
            <person name="Middelboe M."/>
        </authorList>
    </citation>
    <scope>NUCLEOTIDE SEQUENCE [LARGE SCALE GENOMIC DNA]</scope>
</reference>
<protein>
    <recommendedName>
        <fullName evidence="3">Tail protein</fullName>
    </recommendedName>
</protein>
<evidence type="ECO:0000313" key="1">
    <source>
        <dbReference type="EMBL" id="ALN97141.1"/>
    </source>
</evidence>
<accession>A0A141HR30</accession>
<sequence length="323" mass="37710">MQKFQFVKIDSILSKFQRDFKGIDINEDDAIEWIGEALGFMKIVSASEEAIAFIEVKNYHASIPAGLHYITQIARNNDWEKPEDTNGCAANTIAQIETETKCCDEQQPKHLSNEQLSVTWDEEQSQYVVELNLPLSFQNWISSTYKKAKYTPVRLANHSFLNTLVCKEKDMEDVYCRDCKDRDEYTIVQDQLRFNFQTGFIALAYIRQMIDNETGYPMIPDDESARAAITYYLGWKIKEMEAWNHREGAMQLAQIAEQHWLKYIKQFKNKAKMPTGVDQYQNLMEQSNYLIPNHNRYYGFFGKLGTAENRTFNGPRKITNYAR</sequence>
<dbReference type="EMBL" id="KT876724">
    <property type="protein sequence ID" value="ALN97141.1"/>
    <property type="molecule type" value="Genomic_DNA"/>
</dbReference>
<evidence type="ECO:0000313" key="2">
    <source>
        <dbReference type="Proteomes" id="UP000221857"/>
    </source>
</evidence>
<keyword evidence="2" id="KW-1185">Reference proteome</keyword>
<dbReference type="RefSeq" id="YP_009594084.1">
    <property type="nucleotide sequence ID" value="NC_041872.1"/>
</dbReference>